<dbReference type="GO" id="GO:0005634">
    <property type="term" value="C:nucleus"/>
    <property type="evidence" value="ECO:0007669"/>
    <property type="project" value="UniProtKB-SubCell"/>
</dbReference>
<dbReference type="PANTHER" id="PTHR15871:SF1">
    <property type="entry name" value="PLECKSTRIN HOMOLOGY DOMAIN-CONTAINING FAMILY O MEMBER 1"/>
    <property type="match status" value="1"/>
</dbReference>
<evidence type="ECO:0000256" key="4">
    <source>
        <dbReference type="ARBA" id="ARBA00022490"/>
    </source>
</evidence>
<dbReference type="Pfam" id="PF00169">
    <property type="entry name" value="PH"/>
    <property type="match status" value="1"/>
</dbReference>
<evidence type="ECO:0000256" key="6">
    <source>
        <dbReference type="ARBA" id="ARBA00023242"/>
    </source>
</evidence>
<organism evidence="9 10">
    <name type="scientific">Periophthalmus magnuspinnatus</name>
    <dbReference type="NCBI Taxonomy" id="409849"/>
    <lineage>
        <taxon>Eukaryota</taxon>
        <taxon>Metazoa</taxon>
        <taxon>Chordata</taxon>
        <taxon>Craniata</taxon>
        <taxon>Vertebrata</taxon>
        <taxon>Euteleostomi</taxon>
        <taxon>Actinopterygii</taxon>
        <taxon>Neopterygii</taxon>
        <taxon>Teleostei</taxon>
        <taxon>Neoteleostei</taxon>
        <taxon>Acanthomorphata</taxon>
        <taxon>Gobiaria</taxon>
        <taxon>Gobiiformes</taxon>
        <taxon>Gobioidei</taxon>
        <taxon>Gobiidae</taxon>
        <taxon>Oxudercinae</taxon>
        <taxon>Periophthalmus</taxon>
    </lineage>
</organism>
<name>A0A3B3ZDF3_9GOBI</name>
<evidence type="ECO:0000313" key="9">
    <source>
        <dbReference type="Ensembl" id="ENSPMGP00000002589.1"/>
    </source>
</evidence>
<feature type="region of interest" description="Disordered" evidence="7">
    <location>
        <begin position="302"/>
        <end position="321"/>
    </location>
</feature>
<dbReference type="SUPFAM" id="SSF50729">
    <property type="entry name" value="PH domain-like"/>
    <property type="match status" value="1"/>
</dbReference>
<dbReference type="PROSITE" id="PS50003">
    <property type="entry name" value="PH_DOMAIN"/>
    <property type="match status" value="1"/>
</dbReference>
<proteinExistence type="predicted"/>
<dbReference type="STRING" id="409849.ENSPMGP00000002589"/>
<evidence type="ECO:0000259" key="8">
    <source>
        <dbReference type="PROSITE" id="PS50003"/>
    </source>
</evidence>
<reference evidence="9" key="2">
    <citation type="submission" date="2025-09" db="UniProtKB">
        <authorList>
            <consortium name="Ensembl"/>
        </authorList>
    </citation>
    <scope>IDENTIFICATION</scope>
</reference>
<keyword evidence="6" id="KW-0539">Nucleus</keyword>
<accession>A0A3B3ZDF3</accession>
<dbReference type="InterPro" id="IPR001849">
    <property type="entry name" value="PH_domain"/>
</dbReference>
<dbReference type="GO" id="GO:0036195">
    <property type="term" value="C:muscle cell projection membrane"/>
    <property type="evidence" value="ECO:0007669"/>
    <property type="project" value="TreeGrafter"/>
</dbReference>
<keyword evidence="10" id="KW-1185">Reference proteome</keyword>
<dbReference type="InterPro" id="IPR043448">
    <property type="entry name" value="PKHO1/2"/>
</dbReference>
<evidence type="ECO:0000256" key="5">
    <source>
        <dbReference type="ARBA" id="ARBA00023136"/>
    </source>
</evidence>
<dbReference type="Proteomes" id="UP000261520">
    <property type="component" value="Unplaced"/>
</dbReference>
<dbReference type="GO" id="GO:0005737">
    <property type="term" value="C:cytoplasm"/>
    <property type="evidence" value="ECO:0007669"/>
    <property type="project" value="UniProtKB-SubCell"/>
</dbReference>
<evidence type="ECO:0000256" key="7">
    <source>
        <dbReference type="SAM" id="MobiDB-lite"/>
    </source>
</evidence>
<dbReference type="Gene3D" id="2.30.29.30">
    <property type="entry name" value="Pleckstrin-homology domain (PH domain)/Phosphotyrosine-binding domain (PTB)"/>
    <property type="match status" value="1"/>
</dbReference>
<dbReference type="SMART" id="SM00233">
    <property type="entry name" value="PH"/>
    <property type="match status" value="1"/>
</dbReference>
<dbReference type="Ensembl" id="ENSPMGT00000002739.1">
    <property type="protein sequence ID" value="ENSPMGP00000002589.1"/>
    <property type="gene ID" value="ENSPMGG00000002252.1"/>
</dbReference>
<dbReference type="AlphaFoldDB" id="A0A3B3ZDF3"/>
<dbReference type="PANTHER" id="PTHR15871">
    <property type="entry name" value="PH DOMAIN-CONTAINING PROTEIN"/>
    <property type="match status" value="1"/>
</dbReference>
<feature type="domain" description="PH" evidence="8">
    <location>
        <begin position="17"/>
        <end position="122"/>
    </location>
</feature>
<sequence length="383" mass="43930">AEEEHLPRRGVALAGPAPDKVGWVRQYCGRGLFRELWKNRYLVLRRERLWVCSKEVKEECRAQLVLDLSKYERCEELKKDKSRSKKSHSRFTLTRRVHSLVFLAVSPEEKESWIQVLNSAINRAKTRPKDPTLDQVALEDGALVHLTKDRVRVPLGRRLPSRGHLLAVASSSHGSLTLDLVSEEDFCSRGSWERDMHGAAGMQRAGTDVSKLRPRETRVKTGSLPRTSERNWGRGEASKALKNRSNIQVRLCSGLSELRCPSEERPVGQLQSLIAQRMQRAQELLEEMRLQVRLCLGLDQDQDQSQDSDLDQDRNPDVQDQRAEAERLLQEALCSWKQAQEVLKEVKDLQSQTLRRQRRDKELGKEAQQGGRRQCHNPIKSSV</sequence>
<reference evidence="9" key="1">
    <citation type="submission" date="2025-08" db="UniProtKB">
        <authorList>
            <consortium name="Ensembl"/>
        </authorList>
    </citation>
    <scope>IDENTIFICATION</scope>
</reference>
<evidence type="ECO:0000313" key="10">
    <source>
        <dbReference type="Proteomes" id="UP000261520"/>
    </source>
</evidence>
<keyword evidence="5" id="KW-0472">Membrane</keyword>
<dbReference type="InterPro" id="IPR011993">
    <property type="entry name" value="PH-like_dom_sf"/>
</dbReference>
<dbReference type="GO" id="GO:0032587">
    <property type="term" value="C:ruffle membrane"/>
    <property type="evidence" value="ECO:0007669"/>
    <property type="project" value="TreeGrafter"/>
</dbReference>
<feature type="compositionally biased region" description="Basic and acidic residues" evidence="7">
    <location>
        <begin position="311"/>
        <end position="321"/>
    </location>
</feature>
<evidence type="ECO:0000256" key="3">
    <source>
        <dbReference type="ARBA" id="ARBA00004496"/>
    </source>
</evidence>
<dbReference type="GO" id="GO:1901739">
    <property type="term" value="P:regulation of myoblast fusion"/>
    <property type="evidence" value="ECO:0007669"/>
    <property type="project" value="TreeGrafter"/>
</dbReference>
<evidence type="ECO:0000256" key="1">
    <source>
        <dbReference type="ARBA" id="ARBA00004123"/>
    </source>
</evidence>
<feature type="region of interest" description="Disordered" evidence="7">
    <location>
        <begin position="350"/>
        <end position="383"/>
    </location>
</feature>
<comment type="subcellular location">
    <subcellularLocation>
        <location evidence="3">Cytoplasm</location>
    </subcellularLocation>
    <subcellularLocation>
        <location evidence="2">Membrane</location>
    </subcellularLocation>
    <subcellularLocation>
        <location evidence="1">Nucleus</location>
    </subcellularLocation>
</comment>
<keyword evidence="4" id="KW-0963">Cytoplasm</keyword>
<protein>
    <recommendedName>
        <fullName evidence="8">PH domain-containing protein</fullName>
    </recommendedName>
</protein>
<evidence type="ECO:0000256" key="2">
    <source>
        <dbReference type="ARBA" id="ARBA00004370"/>
    </source>
</evidence>